<reference evidence="4 5" key="1">
    <citation type="journal article" date="2021" name="ISME Commun">
        <title>Automated analysis of genomic sequences facilitates high-throughput and comprehensive description of bacteria.</title>
        <authorList>
            <person name="Hitch T.C.A."/>
        </authorList>
    </citation>
    <scope>NUCLEOTIDE SEQUENCE [LARGE SCALE GENOMIC DNA]</scope>
    <source>
        <strain evidence="4 5">Sanger_23</strain>
    </source>
</reference>
<sequence length="177" mass="20645">MAGFTKEIIIQTLLELLNEKPLAKITVKDIVERCGVNRNTFYYHFRDIPDVMHFALKREADRVMSSQMEIGSFMEGLVLLAERLGENKKAILHIYRSADKEVIAKHLRELAEYIITQYAGKDSDLAQIPEKDKKLLIHYEKCVIVGMLLDWMDQGMKYDLVEYARRLNAILKEHGMW</sequence>
<accession>A0ABT2TS96</accession>
<evidence type="ECO:0000256" key="1">
    <source>
        <dbReference type="ARBA" id="ARBA00023125"/>
    </source>
</evidence>
<dbReference type="RefSeq" id="WP_158421195.1">
    <property type="nucleotide sequence ID" value="NZ_JAOQJL010000010.1"/>
</dbReference>
<proteinExistence type="predicted"/>
<dbReference type="InterPro" id="IPR039532">
    <property type="entry name" value="TetR_C_Firmicutes"/>
</dbReference>
<comment type="caution">
    <text evidence="4">The sequence shown here is derived from an EMBL/GenBank/DDBJ whole genome shotgun (WGS) entry which is preliminary data.</text>
</comment>
<name>A0ABT2TS96_9FIRM</name>
<evidence type="ECO:0000313" key="4">
    <source>
        <dbReference type="EMBL" id="MCU6765126.1"/>
    </source>
</evidence>
<feature type="DNA-binding region" description="H-T-H motif" evidence="2">
    <location>
        <begin position="26"/>
        <end position="45"/>
    </location>
</feature>
<dbReference type="InterPro" id="IPR009057">
    <property type="entry name" value="Homeodomain-like_sf"/>
</dbReference>
<dbReference type="InterPro" id="IPR050624">
    <property type="entry name" value="HTH-type_Tx_Regulator"/>
</dbReference>
<dbReference type="PANTHER" id="PTHR43479:SF7">
    <property type="entry name" value="TETR-FAMILY TRANSCRIPTIONAL REGULATOR"/>
    <property type="match status" value="1"/>
</dbReference>
<feature type="domain" description="HTH tetR-type" evidence="3">
    <location>
        <begin position="3"/>
        <end position="63"/>
    </location>
</feature>
<dbReference type="SUPFAM" id="SSF46689">
    <property type="entry name" value="Homeodomain-like"/>
    <property type="match status" value="1"/>
</dbReference>
<dbReference type="PANTHER" id="PTHR43479">
    <property type="entry name" value="ACREF/ENVCD OPERON REPRESSOR-RELATED"/>
    <property type="match status" value="1"/>
</dbReference>
<protein>
    <submittedName>
        <fullName evidence="4">TetR/AcrR family transcriptional regulator</fullName>
    </submittedName>
</protein>
<dbReference type="PROSITE" id="PS50977">
    <property type="entry name" value="HTH_TETR_2"/>
    <property type="match status" value="1"/>
</dbReference>
<evidence type="ECO:0000259" key="3">
    <source>
        <dbReference type="PROSITE" id="PS50977"/>
    </source>
</evidence>
<gene>
    <name evidence="4" type="ORF">OCV61_06815</name>
</gene>
<keyword evidence="1 2" id="KW-0238">DNA-binding</keyword>
<organism evidence="4 5">
    <name type="scientific">Blautia ammoniilytica</name>
    <dbReference type="NCBI Taxonomy" id="2981782"/>
    <lineage>
        <taxon>Bacteria</taxon>
        <taxon>Bacillati</taxon>
        <taxon>Bacillota</taxon>
        <taxon>Clostridia</taxon>
        <taxon>Lachnospirales</taxon>
        <taxon>Lachnospiraceae</taxon>
        <taxon>Blautia</taxon>
    </lineage>
</organism>
<dbReference type="Gene3D" id="1.10.357.10">
    <property type="entry name" value="Tetracycline Repressor, domain 2"/>
    <property type="match status" value="1"/>
</dbReference>
<evidence type="ECO:0000313" key="5">
    <source>
        <dbReference type="Proteomes" id="UP001652409"/>
    </source>
</evidence>
<dbReference type="EMBL" id="JAOQJL010000010">
    <property type="protein sequence ID" value="MCU6765126.1"/>
    <property type="molecule type" value="Genomic_DNA"/>
</dbReference>
<dbReference type="Proteomes" id="UP001652409">
    <property type="component" value="Unassembled WGS sequence"/>
</dbReference>
<evidence type="ECO:0000256" key="2">
    <source>
        <dbReference type="PROSITE-ProRule" id="PRU00335"/>
    </source>
</evidence>
<dbReference type="InterPro" id="IPR001647">
    <property type="entry name" value="HTH_TetR"/>
</dbReference>
<keyword evidence="5" id="KW-1185">Reference proteome</keyword>
<dbReference type="Pfam" id="PF00440">
    <property type="entry name" value="TetR_N"/>
    <property type="match status" value="1"/>
</dbReference>
<dbReference type="Pfam" id="PF14278">
    <property type="entry name" value="TetR_C_8"/>
    <property type="match status" value="1"/>
</dbReference>